<dbReference type="Gene3D" id="3.30.1520.10">
    <property type="entry name" value="Phox-like domain"/>
    <property type="match status" value="1"/>
</dbReference>
<dbReference type="Pfam" id="PF00787">
    <property type="entry name" value="PX"/>
    <property type="match status" value="1"/>
</dbReference>
<dbReference type="Pfam" id="PF00792">
    <property type="entry name" value="PI3K_C2"/>
    <property type="match status" value="1"/>
</dbReference>
<dbReference type="InterPro" id="IPR001263">
    <property type="entry name" value="PI3K_accessory_dom"/>
</dbReference>
<dbReference type="InterPro" id="IPR000403">
    <property type="entry name" value="PI3/4_kinase_cat_dom"/>
</dbReference>
<dbReference type="Pfam" id="PF00454">
    <property type="entry name" value="PI3_PI4_kinase"/>
    <property type="match status" value="1"/>
</dbReference>
<dbReference type="InterPro" id="IPR001683">
    <property type="entry name" value="PX_dom"/>
</dbReference>
<evidence type="ECO:0000256" key="7">
    <source>
        <dbReference type="ARBA" id="ARBA00029297"/>
    </source>
</evidence>
<evidence type="ECO:0000256" key="5">
    <source>
        <dbReference type="ARBA" id="ARBA00023098"/>
    </source>
</evidence>
<protein>
    <recommendedName>
        <fullName evidence="19">Phosphatidylinositol-4-phosphate 3-kinase</fullName>
    </recommendedName>
</protein>
<evidence type="ECO:0000259" key="16">
    <source>
        <dbReference type="PROSITE" id="PS51547"/>
    </source>
</evidence>
<keyword evidence="2" id="KW-0547">Nucleotide-binding</keyword>
<dbReference type="PANTHER" id="PTHR10048:SF14">
    <property type="entry name" value="LD28067P"/>
    <property type="match status" value="1"/>
</dbReference>
<dbReference type="SUPFAM" id="SSF48371">
    <property type="entry name" value="ARM repeat"/>
    <property type="match status" value="1"/>
</dbReference>
<dbReference type="InterPro" id="IPR018936">
    <property type="entry name" value="PI3/4_kinase_CS"/>
</dbReference>
<sequence length="1785" mass="202776">MADYEKQFQEDLERAQALSLESLALEQFKTKKLQELNRSATTANVSNRPKTTSVTRASSMSETDSSQIRYDRQQSKSRPRPGVQTSSTNPLLAPPPPSQRKNSTSSGPDPPDLISFASPPPITSTSSDIIDFCKQQNYSQQQLVLSSPMVQQQPSHFKFWPHMAMTSPATAFQTNIPSQTMIYPNGGYFSSPISRPQYPLSNISSPVIPRVPWGNAGTPPSNITPVTPSPGLGTSPSGLRTPGSGVVNVNSGSSTPQPFISPTNSIRSISSAGSIHQLQTPPALPPKNQRRPPPPLIVPKSLSVSSKLSSSSSSSSVKSERDKSIIKEKVSNSPNLIDLAHADDSGDSVRVSILQEFDPLSESFYSSVNARAISPDCSVDDTMSICNSVYEEYDPYDFIYTGSGNNSLSDPIYATVNKPDNTPMSPGLSRMSTIDRRSFKCVKRNLLNIIDEINNRSVTKDPDLQTFYSMVYNIRKQYKYNDPDTNMGLVISPMVTYQYSDGLSIKLQVHPDFEGADFNQPISFTCDVNSSVEHVTLQLTYGLDAPSTTQYTLKVWGSNEYLVPTTFLSDYEYVHDCIKLDEDVILILIPDSKKDKSFARTIADDNDDETLKFENIIPNDVVVRITYEKLKILLETVENEMKKLEDAAQQLERSTNPSVMPAVQPLNVIQSVKYIVNLMGDLCTIDIMYTVDALEEACRNFVPLSGTSFSESVINNCNKIRFAVQNLIEMYSQAFCVDFELNNTSSSESTRYVHDIMDSVVVRLCAIYRPSFEREHEEYTITAQIYHGTKKTGRSLCTKPTKKLERDKYWPARIVLDSWLEFEDVPINSLARESRLVLQIFGRTLVMSDGEENKNSNAPTYKEEELGWAAVQFFNYQSTMIQGTLLLSIWPKESNYINDHIYGPAPAIGIHPDPDHSVIGIEIVTPTKIQFPSISPDLYSNVTKGDFSSLDKETQQLLVDACDQDLLYRFSPEIREILWEKRHYLYHLPTALPKVLLAAHSWEYVQLPDLHGMLHTWTRLKPIQALELLLPVYPDLEVRKMAVRWIRGLTNDELVDYLPQLVVALRHETYENSPLAQFLLDRALRSPRFAHYLFWLLCHSLPGDSPQNCTSEVRHKEVVEIGISEFRHHRRLKLLLRALLAICGKSLGDCFLYQQSLVKKLNDIAEEVQKTKESHRLTVLHNALGQIHKDLQETPTSLPLSPTLRVKGVDIQSCSYFPSNTLPLKINFWMEDSSIRAAIYKVGDDLQQDMLTLQMIRLMDKLWLSRGLDLKMVAFTCIPTSRRKGMIEMVTKADTLRKIQVEHGLTGSFKDKPIAEWLAKHNPSELEYTRAVQNFTASCAGYCVITYILGIGDRHNDNIMLKTSGHLFHIDFGKFLGDAQMFGNFKRDRAPFVLTSDMAYVINGGDRPTEKFHQFVDLCCQAFNIIRNNRNLFLFLITSSGICRITPESISYMHKALLPELSNPEAAAYFTRLIEESLKTRFTQFNFFLHNLAQLKFTAENNEGSLLSFVPKTYSLATDGQLVHVEVVNYRKRYDPDKYYVYILRVYRKDQNQPMEIQRTYKEFCELHQKLCIYFPLAKLHSLSTGLHMGRSNIKQVAQRRFHEISLFVKSLFLCAHEIAHSDLVYTFFHPLLRDQQLSEEYSKKVKDRADFQGESGRLKGQLKLALQYRKGVFSVMVHHARGLPRSSNGQEPSTYVKVYLQPDPQKNTKRKTKVVKKNCHPSFMEMLEYRMTLEIIKMRRLQATVWSYDALQENEFMGGVELDLSTLDLSEETSEWYSLINLSR</sequence>
<dbReference type="InterPro" id="IPR036871">
    <property type="entry name" value="PX_dom_sf"/>
</dbReference>
<dbReference type="Gene3D" id="1.25.40.70">
    <property type="entry name" value="Phosphatidylinositol 3-kinase, accessory domain (PIK)"/>
    <property type="match status" value="1"/>
</dbReference>
<evidence type="ECO:0000256" key="8">
    <source>
        <dbReference type="PROSITE-ProRule" id="PRU00880"/>
    </source>
</evidence>
<accession>A0A9P0DC79</accession>
<dbReference type="InterPro" id="IPR042236">
    <property type="entry name" value="PI3K_accessory_sf"/>
</dbReference>
<evidence type="ECO:0000313" key="17">
    <source>
        <dbReference type="EMBL" id="CAH1114235.1"/>
    </source>
</evidence>
<evidence type="ECO:0000259" key="15">
    <source>
        <dbReference type="PROSITE" id="PS51546"/>
    </source>
</evidence>
<dbReference type="CDD" id="cd04012">
    <property type="entry name" value="C2A_PI3K_class_II"/>
    <property type="match status" value="1"/>
</dbReference>
<reference evidence="17" key="1">
    <citation type="submission" date="2022-01" db="EMBL/GenBank/DDBJ databases">
        <authorList>
            <person name="King R."/>
        </authorList>
    </citation>
    <scope>NUCLEOTIDE SEQUENCE</scope>
</reference>
<feature type="domain" description="PIK helical" evidence="14">
    <location>
        <begin position="944"/>
        <end position="1121"/>
    </location>
</feature>
<dbReference type="PROSITE" id="PS00916">
    <property type="entry name" value="PI3_4_KINASE_2"/>
    <property type="match status" value="1"/>
</dbReference>
<dbReference type="Proteomes" id="UP001153636">
    <property type="component" value="Chromosome 8"/>
</dbReference>
<feature type="region of interest" description="Disordered" evidence="10">
    <location>
        <begin position="214"/>
        <end position="326"/>
    </location>
</feature>
<dbReference type="InterPro" id="IPR015433">
    <property type="entry name" value="PI3/4_kinase"/>
</dbReference>
<dbReference type="GO" id="GO:0005524">
    <property type="term" value="F:ATP binding"/>
    <property type="evidence" value="ECO:0007669"/>
    <property type="project" value="UniProtKB-KW"/>
</dbReference>
<comment type="catalytic activity">
    <reaction evidence="7">
        <text>a 1,2-diacyl-sn-glycero-3-phospho-(1D-myo-inositol 4-phosphate) + ATP = a 1,2-diacyl-sn-glycero-3-phospho-(1D-myo-inositol-3,4-bisphosphate) + ADP + H(+)</text>
        <dbReference type="Rhea" id="RHEA:18373"/>
        <dbReference type="ChEBI" id="CHEBI:15378"/>
        <dbReference type="ChEBI" id="CHEBI:30616"/>
        <dbReference type="ChEBI" id="CHEBI:57658"/>
        <dbReference type="ChEBI" id="CHEBI:58178"/>
        <dbReference type="ChEBI" id="CHEBI:456216"/>
        <dbReference type="EC" id="2.7.1.154"/>
    </reaction>
    <physiologicalReaction direction="left-to-right" evidence="7">
        <dbReference type="Rhea" id="RHEA:18374"/>
    </physiologicalReaction>
</comment>
<keyword evidence="4" id="KW-0067">ATP-binding</keyword>
<dbReference type="Gene3D" id="2.60.40.150">
    <property type="entry name" value="C2 domain"/>
    <property type="match status" value="2"/>
</dbReference>
<feature type="compositionally biased region" description="Polar residues" evidence="10">
    <location>
        <begin position="218"/>
        <end position="238"/>
    </location>
</feature>
<evidence type="ECO:0000256" key="2">
    <source>
        <dbReference type="ARBA" id="ARBA00022741"/>
    </source>
</evidence>
<evidence type="ECO:0000259" key="13">
    <source>
        <dbReference type="PROSITE" id="PS50290"/>
    </source>
</evidence>
<keyword evidence="18" id="KW-1185">Reference proteome</keyword>
<dbReference type="InterPro" id="IPR011009">
    <property type="entry name" value="Kinase-like_dom_sf"/>
</dbReference>
<feature type="coiled-coil region" evidence="9">
    <location>
        <begin position="627"/>
        <end position="654"/>
    </location>
</feature>
<feature type="compositionally biased region" description="Low complexity" evidence="10">
    <location>
        <begin position="298"/>
        <end position="317"/>
    </location>
</feature>
<dbReference type="PANTHER" id="PTHR10048">
    <property type="entry name" value="PHOSPHATIDYLINOSITOL KINASE"/>
    <property type="match status" value="1"/>
</dbReference>
<dbReference type="FunFam" id="3.30.1010.10:FF:000001">
    <property type="entry name" value="Phosphatidylinositol 4-phosphate 3-kinase C2 domain-containing subunit beta"/>
    <property type="match status" value="1"/>
</dbReference>
<feature type="domain" description="C2" evidence="11">
    <location>
        <begin position="1659"/>
        <end position="1778"/>
    </location>
</feature>
<dbReference type="InterPro" id="IPR036940">
    <property type="entry name" value="PI3/4_kinase_cat_sf"/>
</dbReference>
<dbReference type="Gene3D" id="3.10.20.90">
    <property type="entry name" value="Phosphatidylinositol 3-kinase Catalytic Subunit, Chain A, domain 1"/>
    <property type="match status" value="1"/>
</dbReference>
<dbReference type="FunFam" id="1.25.40.70:FF:000014">
    <property type="entry name" value="Phosphatidylinositol-4-phosphate 3-kinase C2 domain-containing subunit beta"/>
    <property type="match status" value="1"/>
</dbReference>
<dbReference type="Pfam" id="PF00168">
    <property type="entry name" value="C2"/>
    <property type="match status" value="1"/>
</dbReference>
<evidence type="ECO:0008006" key="19">
    <source>
        <dbReference type="Google" id="ProtNLM"/>
    </source>
</evidence>
<dbReference type="SMART" id="SM00145">
    <property type="entry name" value="PI3Ka"/>
    <property type="match status" value="1"/>
</dbReference>
<dbReference type="OrthoDB" id="67688at2759"/>
<keyword evidence="1" id="KW-0808">Transferase</keyword>
<dbReference type="PROSITE" id="PS51545">
    <property type="entry name" value="PIK_HELICAL"/>
    <property type="match status" value="1"/>
</dbReference>
<evidence type="ECO:0000256" key="4">
    <source>
        <dbReference type="ARBA" id="ARBA00022840"/>
    </source>
</evidence>
<dbReference type="EMBL" id="OV651820">
    <property type="protein sequence ID" value="CAH1114235.1"/>
    <property type="molecule type" value="Genomic_DNA"/>
</dbReference>
<evidence type="ECO:0000313" key="18">
    <source>
        <dbReference type="Proteomes" id="UP001153636"/>
    </source>
</evidence>
<keyword evidence="5" id="KW-0443">Lipid metabolism</keyword>
<dbReference type="InterPro" id="IPR029071">
    <property type="entry name" value="Ubiquitin-like_domsf"/>
</dbReference>
<dbReference type="InterPro" id="IPR035892">
    <property type="entry name" value="C2_domain_sf"/>
</dbReference>
<dbReference type="FunFam" id="2.60.40.150:FF:000205">
    <property type="entry name" value="Uncharacterized protein, isoform A"/>
    <property type="match status" value="1"/>
</dbReference>
<dbReference type="SMART" id="SM00146">
    <property type="entry name" value="PI3Kc"/>
    <property type="match status" value="1"/>
</dbReference>
<dbReference type="SUPFAM" id="SSF64268">
    <property type="entry name" value="PX domain"/>
    <property type="match status" value="1"/>
</dbReference>
<dbReference type="Pfam" id="PF00794">
    <property type="entry name" value="PI3K_rbd"/>
    <property type="match status" value="1"/>
</dbReference>
<evidence type="ECO:0000256" key="9">
    <source>
        <dbReference type="SAM" id="Coils"/>
    </source>
</evidence>
<dbReference type="GO" id="GO:0048015">
    <property type="term" value="P:phosphatidylinositol-mediated signaling"/>
    <property type="evidence" value="ECO:0007669"/>
    <property type="project" value="TreeGrafter"/>
</dbReference>
<dbReference type="SUPFAM" id="SSF56112">
    <property type="entry name" value="Protein kinase-like (PK-like)"/>
    <property type="match status" value="1"/>
</dbReference>
<dbReference type="InterPro" id="IPR000008">
    <property type="entry name" value="C2_dom"/>
</dbReference>
<comment type="catalytic activity">
    <reaction evidence="6">
        <text>a 1,2-diacyl-sn-glycero-3-phospho-(1D-myo-inositol) + ATP = a 1,2-diacyl-sn-glycero-3-phospho-(1D-myo-inositol-3-phosphate) + ADP + H(+)</text>
        <dbReference type="Rhea" id="RHEA:12709"/>
        <dbReference type="ChEBI" id="CHEBI:15378"/>
        <dbReference type="ChEBI" id="CHEBI:30616"/>
        <dbReference type="ChEBI" id="CHEBI:57880"/>
        <dbReference type="ChEBI" id="CHEBI:58088"/>
        <dbReference type="ChEBI" id="CHEBI:456216"/>
        <dbReference type="EC" id="2.7.1.137"/>
    </reaction>
    <physiologicalReaction direction="left-to-right" evidence="6">
        <dbReference type="Rhea" id="RHEA:12710"/>
    </physiologicalReaction>
</comment>
<evidence type="ECO:0000256" key="1">
    <source>
        <dbReference type="ARBA" id="ARBA00022679"/>
    </source>
</evidence>
<dbReference type="SUPFAM" id="SSF49562">
    <property type="entry name" value="C2 domain (Calcium/lipid-binding domain, CaLB)"/>
    <property type="match status" value="2"/>
</dbReference>
<gene>
    <name evidence="17" type="ORF">PSYICH_LOCUS14168</name>
</gene>
<feature type="domain" description="PX" evidence="12">
    <location>
        <begin position="1520"/>
        <end position="1636"/>
    </location>
</feature>
<dbReference type="Pfam" id="PF00613">
    <property type="entry name" value="PI3Ka"/>
    <property type="match status" value="1"/>
</dbReference>
<dbReference type="GO" id="GO:0035091">
    <property type="term" value="F:phosphatidylinositol binding"/>
    <property type="evidence" value="ECO:0007669"/>
    <property type="project" value="InterPro"/>
</dbReference>
<dbReference type="SMART" id="SM00142">
    <property type="entry name" value="PI3K_C2"/>
    <property type="match status" value="1"/>
</dbReference>
<dbReference type="Gene3D" id="1.10.1070.11">
    <property type="entry name" value="Phosphatidylinositol 3-/4-kinase, catalytic domain"/>
    <property type="match status" value="1"/>
</dbReference>
<organism evidence="17 18">
    <name type="scientific">Psylliodes chrysocephalus</name>
    <dbReference type="NCBI Taxonomy" id="3402493"/>
    <lineage>
        <taxon>Eukaryota</taxon>
        <taxon>Metazoa</taxon>
        <taxon>Ecdysozoa</taxon>
        <taxon>Arthropoda</taxon>
        <taxon>Hexapoda</taxon>
        <taxon>Insecta</taxon>
        <taxon>Pterygota</taxon>
        <taxon>Neoptera</taxon>
        <taxon>Endopterygota</taxon>
        <taxon>Coleoptera</taxon>
        <taxon>Polyphaga</taxon>
        <taxon>Cucujiformia</taxon>
        <taxon>Chrysomeloidea</taxon>
        <taxon>Chrysomelidae</taxon>
        <taxon>Galerucinae</taxon>
        <taxon>Alticini</taxon>
        <taxon>Psylliodes</taxon>
    </lineage>
</organism>
<dbReference type="Gene3D" id="3.30.1010.10">
    <property type="entry name" value="Phosphatidylinositol 3-kinase Catalytic Subunit, Chain A, domain 4"/>
    <property type="match status" value="1"/>
</dbReference>
<dbReference type="GO" id="GO:0043491">
    <property type="term" value="P:phosphatidylinositol 3-kinase/protein kinase B signal transduction"/>
    <property type="evidence" value="ECO:0007669"/>
    <property type="project" value="TreeGrafter"/>
</dbReference>
<evidence type="ECO:0000256" key="3">
    <source>
        <dbReference type="ARBA" id="ARBA00022777"/>
    </source>
</evidence>
<dbReference type="InterPro" id="IPR016024">
    <property type="entry name" value="ARM-type_fold"/>
</dbReference>
<dbReference type="CDD" id="cd05166">
    <property type="entry name" value="PI3Kc_II"/>
    <property type="match status" value="1"/>
</dbReference>
<keyword evidence="9" id="KW-0175">Coiled coil</keyword>
<evidence type="ECO:0000256" key="10">
    <source>
        <dbReference type="SAM" id="MobiDB-lite"/>
    </source>
</evidence>
<dbReference type="SUPFAM" id="SSF54236">
    <property type="entry name" value="Ubiquitin-like"/>
    <property type="match status" value="1"/>
</dbReference>
<dbReference type="SMART" id="SM00239">
    <property type="entry name" value="C2"/>
    <property type="match status" value="1"/>
</dbReference>
<feature type="region of interest" description="Disordered" evidence="10">
    <location>
        <begin position="32"/>
        <end position="120"/>
    </location>
</feature>
<dbReference type="FunFam" id="3.30.1520.10:FF:000006">
    <property type="entry name" value="Phosphatidylinositol 4-phosphate 3-kinase C2 domain-containing subunit alpha"/>
    <property type="match status" value="1"/>
</dbReference>
<feature type="domain" description="C2 PI3K-type" evidence="16">
    <location>
        <begin position="756"/>
        <end position="932"/>
    </location>
</feature>
<dbReference type="GO" id="GO:0005886">
    <property type="term" value="C:plasma membrane"/>
    <property type="evidence" value="ECO:0007669"/>
    <property type="project" value="TreeGrafter"/>
</dbReference>
<dbReference type="InterPro" id="IPR002420">
    <property type="entry name" value="PI3K-type_C2_dom"/>
</dbReference>
<evidence type="ECO:0000259" key="11">
    <source>
        <dbReference type="PROSITE" id="PS50004"/>
    </source>
</evidence>
<dbReference type="PROSITE" id="PS51546">
    <property type="entry name" value="PI3K_RBD"/>
    <property type="match status" value="1"/>
</dbReference>
<keyword evidence="3" id="KW-0418">Kinase</keyword>
<proteinExistence type="inferred from homology"/>
<dbReference type="InterPro" id="IPR000341">
    <property type="entry name" value="PI3K_Ras-bd_dom"/>
</dbReference>
<feature type="compositionally biased region" description="Low complexity" evidence="10">
    <location>
        <begin position="243"/>
        <end position="254"/>
    </location>
</feature>
<comment type="similarity">
    <text evidence="8">Belongs to the PI3/PI4-kinase family.</text>
</comment>
<evidence type="ECO:0000256" key="6">
    <source>
        <dbReference type="ARBA" id="ARBA00023985"/>
    </source>
</evidence>
<feature type="domain" description="PI3K-RBD" evidence="15">
    <location>
        <begin position="502"/>
        <end position="590"/>
    </location>
</feature>
<dbReference type="SMART" id="SM00312">
    <property type="entry name" value="PX"/>
    <property type="match status" value="1"/>
</dbReference>
<dbReference type="GO" id="GO:0005737">
    <property type="term" value="C:cytoplasm"/>
    <property type="evidence" value="ECO:0007669"/>
    <property type="project" value="TreeGrafter"/>
</dbReference>
<dbReference type="GO" id="GO:0016477">
    <property type="term" value="P:cell migration"/>
    <property type="evidence" value="ECO:0007669"/>
    <property type="project" value="TreeGrafter"/>
</dbReference>
<evidence type="ECO:0000259" key="14">
    <source>
        <dbReference type="PROSITE" id="PS51545"/>
    </source>
</evidence>
<dbReference type="PROSITE" id="PS50290">
    <property type="entry name" value="PI3_4_KINASE_3"/>
    <property type="match status" value="1"/>
</dbReference>
<dbReference type="GO" id="GO:0035005">
    <property type="term" value="F:1-phosphatidylinositol-4-phosphate 3-kinase activity"/>
    <property type="evidence" value="ECO:0007669"/>
    <property type="project" value="UniProtKB-EC"/>
</dbReference>
<dbReference type="SMART" id="SM00144">
    <property type="entry name" value="PI3K_rbd"/>
    <property type="match status" value="1"/>
</dbReference>
<feature type="compositionally biased region" description="Polar residues" evidence="10">
    <location>
        <begin position="255"/>
        <end position="280"/>
    </location>
</feature>
<dbReference type="PROSITE" id="PS50004">
    <property type="entry name" value="C2"/>
    <property type="match status" value="1"/>
</dbReference>
<dbReference type="FunFam" id="1.10.1070.11:FF:000001">
    <property type="entry name" value="Phosphatidylinositol 4,5-bisphosphate 3-kinase catalytic subunit"/>
    <property type="match status" value="1"/>
</dbReference>
<feature type="domain" description="PI3K/PI4K catalytic" evidence="13">
    <location>
        <begin position="1210"/>
        <end position="1483"/>
    </location>
</feature>
<feature type="compositionally biased region" description="Polar residues" evidence="10">
    <location>
        <begin position="36"/>
        <end position="68"/>
    </location>
</feature>
<dbReference type="PROSITE" id="PS50195">
    <property type="entry name" value="PX"/>
    <property type="match status" value="1"/>
</dbReference>
<dbReference type="GO" id="GO:0016303">
    <property type="term" value="F:1-phosphatidylinositol-3-kinase activity"/>
    <property type="evidence" value="ECO:0007669"/>
    <property type="project" value="UniProtKB-EC"/>
</dbReference>
<dbReference type="PROSITE" id="PS51547">
    <property type="entry name" value="C2_PI3K"/>
    <property type="match status" value="1"/>
</dbReference>
<name>A0A9P0DC79_9CUCU</name>
<evidence type="ECO:0000259" key="12">
    <source>
        <dbReference type="PROSITE" id="PS50195"/>
    </source>
</evidence>
<dbReference type="GO" id="GO:0005942">
    <property type="term" value="C:phosphatidylinositol 3-kinase complex"/>
    <property type="evidence" value="ECO:0007669"/>
    <property type="project" value="TreeGrafter"/>
</dbReference>